<sequence length="278" mass="32114">MRELREDAFFENKNEDPKISPIRESSTLYSFVSIFPEYDKTQYCYVCSCLLLLEQLKDGWIDSLQELSTLGTSLKRPLYKGNVHHQRLLTDLKTSTTSRKKATNHYTKLGNGPIPKMTQTQALTTIQTMADHSQKWHDGTSSRNISSRSHLDKECPLNEEVKPLEEVKCGEFRRSTPFNRSASVNLMHRNIFEYLRLANLRNTNMLVEMADMTKGPLEETQNDILAMPRGEKDHNFIIPTEKIFMIKSDLDNRPQSPACSDNQLRNLRDRTPDDSLQD</sequence>
<dbReference type="EMBL" id="BQNB010009756">
    <property type="protein sequence ID" value="GJS67958.1"/>
    <property type="molecule type" value="Genomic_DNA"/>
</dbReference>
<gene>
    <name evidence="2" type="ORF">Tco_0682523</name>
</gene>
<proteinExistence type="predicted"/>
<accession>A0ABQ4XST5</accession>
<reference evidence="2" key="2">
    <citation type="submission" date="2022-01" db="EMBL/GenBank/DDBJ databases">
        <authorList>
            <person name="Yamashiro T."/>
            <person name="Shiraishi A."/>
            <person name="Satake H."/>
            <person name="Nakayama K."/>
        </authorList>
    </citation>
    <scope>NUCLEOTIDE SEQUENCE</scope>
</reference>
<feature type="compositionally biased region" description="Polar residues" evidence="1">
    <location>
        <begin position="253"/>
        <end position="265"/>
    </location>
</feature>
<evidence type="ECO:0000313" key="2">
    <source>
        <dbReference type="EMBL" id="GJS67958.1"/>
    </source>
</evidence>
<name>A0ABQ4XST5_9ASTR</name>
<reference evidence="2" key="1">
    <citation type="journal article" date="2022" name="Int. J. Mol. Sci.">
        <title>Draft Genome of Tanacetum Coccineum: Genomic Comparison of Closely Related Tanacetum-Family Plants.</title>
        <authorList>
            <person name="Yamashiro T."/>
            <person name="Shiraishi A."/>
            <person name="Nakayama K."/>
            <person name="Satake H."/>
        </authorList>
    </citation>
    <scope>NUCLEOTIDE SEQUENCE</scope>
</reference>
<keyword evidence="3" id="KW-1185">Reference proteome</keyword>
<protein>
    <submittedName>
        <fullName evidence="2">Uncharacterized protein</fullName>
    </submittedName>
</protein>
<comment type="caution">
    <text evidence="2">The sequence shown here is derived from an EMBL/GenBank/DDBJ whole genome shotgun (WGS) entry which is preliminary data.</text>
</comment>
<feature type="compositionally biased region" description="Basic and acidic residues" evidence="1">
    <location>
        <begin position="266"/>
        <end position="278"/>
    </location>
</feature>
<feature type="region of interest" description="Disordered" evidence="1">
    <location>
        <begin position="251"/>
        <end position="278"/>
    </location>
</feature>
<organism evidence="2 3">
    <name type="scientific">Tanacetum coccineum</name>
    <dbReference type="NCBI Taxonomy" id="301880"/>
    <lineage>
        <taxon>Eukaryota</taxon>
        <taxon>Viridiplantae</taxon>
        <taxon>Streptophyta</taxon>
        <taxon>Embryophyta</taxon>
        <taxon>Tracheophyta</taxon>
        <taxon>Spermatophyta</taxon>
        <taxon>Magnoliopsida</taxon>
        <taxon>eudicotyledons</taxon>
        <taxon>Gunneridae</taxon>
        <taxon>Pentapetalae</taxon>
        <taxon>asterids</taxon>
        <taxon>campanulids</taxon>
        <taxon>Asterales</taxon>
        <taxon>Asteraceae</taxon>
        <taxon>Asteroideae</taxon>
        <taxon>Anthemideae</taxon>
        <taxon>Anthemidinae</taxon>
        <taxon>Tanacetum</taxon>
    </lineage>
</organism>
<feature type="region of interest" description="Disordered" evidence="1">
    <location>
        <begin position="132"/>
        <end position="151"/>
    </location>
</feature>
<evidence type="ECO:0000256" key="1">
    <source>
        <dbReference type="SAM" id="MobiDB-lite"/>
    </source>
</evidence>
<evidence type="ECO:0000313" key="3">
    <source>
        <dbReference type="Proteomes" id="UP001151760"/>
    </source>
</evidence>
<dbReference type="Proteomes" id="UP001151760">
    <property type="component" value="Unassembled WGS sequence"/>
</dbReference>